<dbReference type="GO" id="GO:0006584">
    <property type="term" value="P:catecholamine metabolic process"/>
    <property type="evidence" value="ECO:0007669"/>
    <property type="project" value="UniProtKB-KW"/>
</dbReference>
<evidence type="ECO:0000256" key="6">
    <source>
        <dbReference type="ARBA" id="ARBA00023453"/>
    </source>
</evidence>
<evidence type="ECO:0000256" key="2">
    <source>
        <dbReference type="ARBA" id="ARBA00022603"/>
    </source>
</evidence>
<evidence type="ECO:0000256" key="3">
    <source>
        <dbReference type="ARBA" id="ARBA00022679"/>
    </source>
</evidence>
<keyword evidence="5" id="KW-0128">Catecholamine metabolism</keyword>
<dbReference type="EC" id="2.1.1.6" evidence="1"/>
<evidence type="ECO:0000256" key="1">
    <source>
        <dbReference type="ARBA" id="ARBA00012880"/>
    </source>
</evidence>
<dbReference type="EMBL" id="HACM01009609">
    <property type="protein sequence ID" value="CRZ10051.1"/>
    <property type="molecule type" value="Transcribed_RNA"/>
</dbReference>
<protein>
    <recommendedName>
        <fullName evidence="1">catechol O-methyltransferase</fullName>
        <ecNumber evidence="1">2.1.1.6</ecNumber>
    </recommendedName>
</protein>
<keyword evidence="4" id="KW-0949">S-adenosyl-L-methionine</keyword>
<evidence type="ECO:0000256" key="5">
    <source>
        <dbReference type="ARBA" id="ARBA00022939"/>
    </source>
</evidence>
<dbReference type="SUPFAM" id="SSF53335">
    <property type="entry name" value="S-adenosyl-L-methionine-dependent methyltransferases"/>
    <property type="match status" value="1"/>
</dbReference>
<keyword evidence="2" id="KW-0489">Methyltransferase</keyword>
<dbReference type="PANTHER" id="PTHR43836">
    <property type="entry name" value="CATECHOL O-METHYLTRANSFERASE 1-RELATED"/>
    <property type="match status" value="1"/>
</dbReference>
<feature type="transmembrane region" description="Helical" evidence="7">
    <location>
        <begin position="6"/>
        <end position="24"/>
    </location>
</feature>
<organism evidence="8">
    <name type="scientific">Spongospora subterranea</name>
    <dbReference type="NCBI Taxonomy" id="70186"/>
    <lineage>
        <taxon>Eukaryota</taxon>
        <taxon>Sar</taxon>
        <taxon>Rhizaria</taxon>
        <taxon>Endomyxa</taxon>
        <taxon>Phytomyxea</taxon>
        <taxon>Plasmodiophorida</taxon>
        <taxon>Plasmodiophoridae</taxon>
        <taxon>Spongospora</taxon>
    </lineage>
</organism>
<dbReference type="GO" id="GO:0016206">
    <property type="term" value="F:catechol O-methyltransferase activity"/>
    <property type="evidence" value="ECO:0007669"/>
    <property type="project" value="UniProtKB-EC"/>
</dbReference>
<dbReference type="InterPro" id="IPR029063">
    <property type="entry name" value="SAM-dependent_MTases_sf"/>
</dbReference>
<feature type="non-terminal residue" evidence="8">
    <location>
        <position position="1"/>
    </location>
</feature>
<dbReference type="Pfam" id="PF01596">
    <property type="entry name" value="Methyltransf_3"/>
    <property type="match status" value="1"/>
</dbReference>
<evidence type="ECO:0000313" key="8">
    <source>
        <dbReference type="EMBL" id="CRZ10051.1"/>
    </source>
</evidence>
<reference evidence="8" key="1">
    <citation type="submission" date="2015-04" db="EMBL/GenBank/DDBJ databases">
        <title>The genome sequence of the plant pathogenic Rhizarian Plasmodiophora brassicae reveals insights in its biotrophic life cycle and the origin of chitin synthesis.</title>
        <authorList>
            <person name="Schwelm A."/>
            <person name="Fogelqvist J."/>
            <person name="Knaust A."/>
            <person name="Julke S."/>
            <person name="Lilja T."/>
            <person name="Dhandapani V."/>
            <person name="Bonilla-Rosso G."/>
            <person name="Karlsson M."/>
            <person name="Shevchenko A."/>
            <person name="Choi S.R."/>
            <person name="Kim H.G."/>
            <person name="Park J.Y."/>
            <person name="Lim Y.P."/>
            <person name="Ludwig-Muller J."/>
            <person name="Dixelius C."/>
        </authorList>
    </citation>
    <scope>NUCLEOTIDE SEQUENCE</scope>
    <source>
        <tissue evidence="8">Potato root galls</tissue>
    </source>
</reference>
<dbReference type="AlphaFoldDB" id="A0A0H5R895"/>
<keyword evidence="3" id="KW-0808">Transferase</keyword>
<dbReference type="GO" id="GO:0032259">
    <property type="term" value="P:methylation"/>
    <property type="evidence" value="ECO:0007669"/>
    <property type="project" value="UniProtKB-KW"/>
</dbReference>
<proteinExistence type="inferred from homology"/>
<dbReference type="PROSITE" id="PS51682">
    <property type="entry name" value="SAM_OMT_I"/>
    <property type="match status" value="1"/>
</dbReference>
<dbReference type="CDD" id="cd02440">
    <property type="entry name" value="AdoMet_MTases"/>
    <property type="match status" value="1"/>
</dbReference>
<keyword evidence="7" id="KW-0812">Transmembrane</keyword>
<comment type="similarity">
    <text evidence="6">Belongs to the class I-like SAM-binding methyltransferase superfamily. Cation-dependent O-methyltransferase family.</text>
</comment>
<evidence type="ECO:0000256" key="7">
    <source>
        <dbReference type="SAM" id="Phobius"/>
    </source>
</evidence>
<sequence length="253" mass="28530">HDPHMGLSFSIWNSLLFALWFSWIKTRTAMVNGNTDVEEKCLRYVLENATAGDPSSVVAAMDAFGYKNWVMAVGDVKGEIIDKQIVLKKPTVMVEIGCYCGYSAIRFGSLQKKLRPSGRYFSFEFNPAYAAIARQIIEFAGLSDSVSVIVGGFAEKYEELRGMNIPCVDMFFIDHMKELYVPDVKRIESSALLQKGSVIIADNIIYPGAPKYIQYMYSNRNFQSTTVETTLEYTNRDDQPIKDAVLISVYDPQ</sequence>
<dbReference type="Gene3D" id="3.40.50.150">
    <property type="entry name" value="Vaccinia Virus protein VP39"/>
    <property type="match status" value="1"/>
</dbReference>
<dbReference type="FunFam" id="3.40.50.150:FF:000054">
    <property type="entry name" value="Catechol O-methyltransferase"/>
    <property type="match status" value="1"/>
</dbReference>
<keyword evidence="7" id="KW-1133">Transmembrane helix</keyword>
<keyword evidence="7" id="KW-0472">Membrane</keyword>
<dbReference type="PANTHER" id="PTHR43836:SF2">
    <property type="entry name" value="CATECHOL O-METHYLTRANSFERASE 1-RELATED"/>
    <property type="match status" value="1"/>
</dbReference>
<accession>A0A0H5R895</accession>
<dbReference type="InterPro" id="IPR002935">
    <property type="entry name" value="SAM_O-MeTrfase"/>
</dbReference>
<name>A0A0H5R895_9EUKA</name>
<evidence type="ECO:0000256" key="4">
    <source>
        <dbReference type="ARBA" id="ARBA00022691"/>
    </source>
</evidence>